<accession>A0A7S0ASE5</accession>
<evidence type="ECO:0008006" key="9">
    <source>
        <dbReference type="Google" id="ProtNLM"/>
    </source>
</evidence>
<organism evidence="8">
    <name type="scientific">Pyrodinium bahamense</name>
    <dbReference type="NCBI Taxonomy" id="73915"/>
    <lineage>
        <taxon>Eukaryota</taxon>
        <taxon>Sar</taxon>
        <taxon>Alveolata</taxon>
        <taxon>Dinophyceae</taxon>
        <taxon>Gonyaulacales</taxon>
        <taxon>Pyrocystaceae</taxon>
        <taxon>Pyrodinium</taxon>
    </lineage>
</organism>
<evidence type="ECO:0000259" key="6">
    <source>
        <dbReference type="PROSITE" id="PS50222"/>
    </source>
</evidence>
<dbReference type="GO" id="GO:0005509">
    <property type="term" value="F:calcium ion binding"/>
    <property type="evidence" value="ECO:0007669"/>
    <property type="project" value="InterPro"/>
</dbReference>
<dbReference type="EMBL" id="HBEG01034193">
    <property type="protein sequence ID" value="CAD8372492.1"/>
    <property type="molecule type" value="Transcribed_RNA"/>
</dbReference>
<feature type="domain" description="STAS" evidence="7">
    <location>
        <begin position="306"/>
        <end position="381"/>
    </location>
</feature>
<keyword evidence="1" id="KW-0479">Metal-binding</keyword>
<gene>
    <name evidence="8" type="ORF">PBAH0796_LOCUS20897</name>
</gene>
<evidence type="ECO:0000313" key="8">
    <source>
        <dbReference type="EMBL" id="CAD8372492.1"/>
    </source>
</evidence>
<dbReference type="PROSITE" id="PS00018">
    <property type="entry name" value="EF_HAND_1"/>
    <property type="match status" value="1"/>
</dbReference>
<evidence type="ECO:0000256" key="5">
    <source>
        <dbReference type="SAM" id="MobiDB-lite"/>
    </source>
</evidence>
<dbReference type="InterPro" id="IPR018247">
    <property type="entry name" value="EF_Hand_1_Ca_BS"/>
</dbReference>
<keyword evidence="4" id="KW-0175">Coiled coil</keyword>
<evidence type="ECO:0000256" key="2">
    <source>
        <dbReference type="ARBA" id="ARBA00022737"/>
    </source>
</evidence>
<proteinExistence type="predicted"/>
<dbReference type="PROSITE" id="PS50801">
    <property type="entry name" value="STAS"/>
    <property type="match status" value="1"/>
</dbReference>
<feature type="region of interest" description="Disordered" evidence="5">
    <location>
        <begin position="546"/>
        <end position="565"/>
    </location>
</feature>
<dbReference type="Gene3D" id="1.10.238.10">
    <property type="entry name" value="EF-hand"/>
    <property type="match status" value="3"/>
</dbReference>
<dbReference type="PANTHER" id="PTHR10891">
    <property type="entry name" value="EF-HAND CALCIUM-BINDING DOMAIN CONTAINING PROTEIN"/>
    <property type="match status" value="1"/>
</dbReference>
<dbReference type="Pfam" id="PF13202">
    <property type="entry name" value="EF-hand_5"/>
    <property type="match status" value="2"/>
</dbReference>
<reference evidence="8" key="1">
    <citation type="submission" date="2021-01" db="EMBL/GenBank/DDBJ databases">
        <authorList>
            <person name="Corre E."/>
            <person name="Pelletier E."/>
            <person name="Niang G."/>
            <person name="Scheremetjew M."/>
            <person name="Finn R."/>
            <person name="Kale V."/>
            <person name="Holt S."/>
            <person name="Cochrane G."/>
            <person name="Meng A."/>
            <person name="Brown T."/>
            <person name="Cohen L."/>
        </authorList>
    </citation>
    <scope>NUCLEOTIDE SEQUENCE</scope>
    <source>
        <strain evidence="8">Pbaha01</strain>
    </source>
</reference>
<dbReference type="AlphaFoldDB" id="A0A7S0ASE5"/>
<dbReference type="SMART" id="SM00054">
    <property type="entry name" value="EFh"/>
    <property type="match status" value="6"/>
</dbReference>
<dbReference type="InterPro" id="IPR039647">
    <property type="entry name" value="EF_hand_pair_protein_CML-like"/>
</dbReference>
<protein>
    <recommendedName>
        <fullName evidence="9">Calmodulin</fullName>
    </recommendedName>
</protein>
<feature type="domain" description="EF-hand" evidence="6">
    <location>
        <begin position="510"/>
        <end position="545"/>
    </location>
</feature>
<feature type="coiled-coil region" evidence="4">
    <location>
        <begin position="232"/>
        <end position="283"/>
    </location>
</feature>
<sequence length="795" mass="87437">MSRRPRSASSIRGRDEARGGGSYGFVHSGPGHAREFPLLSKFIAQDPLKHGSAGEPSFTTVDFSKFNGEVHNWQRIDTFQTPSSGGDSLIRDMEEVPPRRGQCALRSDLLAHFRDEILEGCRADLQSVVTLVRQDVDRSTRQILSQVRRCVHDQNADSLHLLSELSRARSCECDLTEVLKEVQGSRGGESREHFQQLQALNASIEAALEGVKGMSTGMSTLVTRQGNVEEGVAEFRREMQRVRTEVAEIRRVRTELEFRNARQKKCEAEVADVLNELRELRASLAAQGPANRTMPVASVSGDIHCDLHLTNAKVFEEHVTNALHRSGHATTICEEIRKELQESMTVLDLSSRTVVDGAMERVVSAVRKELDRLLREVRGIKADVDLKIIREGTRDVKVFVSSVQSEEADTDVPTTPPRRKGQSPLLRHPTGEAAVRSPWSLASASTSASSPQASLTGEDFAALSAVFQRADVNHNGAISVIEAIKALDTDERFARVLGFPGTFRVRQEDGTREAFLRAFQRLDADDNTCITWQEMIAFAECQRVNSRPTPTKAGRAEPESLPPVVHPHAEVRPASAGRGKDKASLAEQDLTVLQAVFQRVDVSGGGTISMIEAIKALEADEDFAHALGFPSTFRVRQEDGTREAFLSAFRSVDADGNASISWPELVAFAERQHSDGARAAAHTGLASLSADDQAFLRNVFDRIDANRSGGISMGELKKAICSDENFACMLGFDGCVPLVRWEDGTRDAFCRVFQQVDADGDKSITWEELLVFAAGLRGELARVGELEDWKPSSEL</sequence>
<feature type="domain" description="EF-hand" evidence="6">
    <location>
        <begin position="744"/>
        <end position="779"/>
    </location>
</feature>
<feature type="domain" description="EF-hand" evidence="6">
    <location>
        <begin position="640"/>
        <end position="675"/>
    </location>
</feature>
<keyword evidence="2" id="KW-0677">Repeat</keyword>
<feature type="region of interest" description="Disordered" evidence="5">
    <location>
        <begin position="405"/>
        <end position="431"/>
    </location>
</feature>
<evidence type="ECO:0000256" key="3">
    <source>
        <dbReference type="ARBA" id="ARBA00022837"/>
    </source>
</evidence>
<dbReference type="InterPro" id="IPR011992">
    <property type="entry name" value="EF-hand-dom_pair"/>
</dbReference>
<dbReference type="SUPFAM" id="SSF47473">
    <property type="entry name" value="EF-hand"/>
    <property type="match status" value="2"/>
</dbReference>
<feature type="domain" description="EF-hand" evidence="6">
    <location>
        <begin position="691"/>
        <end position="726"/>
    </location>
</feature>
<dbReference type="PROSITE" id="PS50222">
    <property type="entry name" value="EF_HAND_2"/>
    <property type="match status" value="4"/>
</dbReference>
<evidence type="ECO:0000256" key="1">
    <source>
        <dbReference type="ARBA" id="ARBA00022723"/>
    </source>
</evidence>
<feature type="region of interest" description="Disordered" evidence="5">
    <location>
        <begin position="1"/>
        <end position="24"/>
    </location>
</feature>
<evidence type="ECO:0000259" key="7">
    <source>
        <dbReference type="PROSITE" id="PS50801"/>
    </source>
</evidence>
<evidence type="ECO:0000256" key="4">
    <source>
        <dbReference type="SAM" id="Coils"/>
    </source>
</evidence>
<dbReference type="InterPro" id="IPR002645">
    <property type="entry name" value="STAS_dom"/>
</dbReference>
<dbReference type="InterPro" id="IPR002048">
    <property type="entry name" value="EF_hand_dom"/>
</dbReference>
<name>A0A7S0ASE5_9DINO</name>
<keyword evidence="3" id="KW-0106">Calcium</keyword>